<dbReference type="GO" id="GO:0004525">
    <property type="term" value="F:ribonuclease III activity"/>
    <property type="evidence" value="ECO:0007669"/>
    <property type="project" value="InterPro"/>
</dbReference>
<dbReference type="Gene3D" id="1.10.1520.10">
    <property type="entry name" value="Ribonuclease III domain"/>
    <property type="match status" value="1"/>
</dbReference>
<keyword evidence="3" id="KW-0687">Ribonucleoprotein</keyword>
<dbReference type="GO" id="GO:0003735">
    <property type="term" value="F:structural constituent of ribosome"/>
    <property type="evidence" value="ECO:0007669"/>
    <property type="project" value="TreeGrafter"/>
</dbReference>
<keyword evidence="1" id="KW-0694">RNA-binding</keyword>
<dbReference type="Pfam" id="PF00035">
    <property type="entry name" value="dsrm"/>
    <property type="match status" value="1"/>
</dbReference>
<dbReference type="InterPro" id="IPR044443">
    <property type="entry name" value="Ribosomal_mL44_DSRM_fung"/>
</dbReference>
<dbReference type="RefSeq" id="XP_056036749.1">
    <property type="nucleotide sequence ID" value="XM_056179275.1"/>
</dbReference>
<dbReference type="SUPFAM" id="SSF69065">
    <property type="entry name" value="RNase III domain-like"/>
    <property type="match status" value="1"/>
</dbReference>
<feature type="domain" description="RNase III" evidence="2">
    <location>
        <begin position="47"/>
        <end position="189"/>
    </location>
</feature>
<dbReference type="GO" id="GO:0005739">
    <property type="term" value="C:mitochondrion"/>
    <property type="evidence" value="ECO:0007669"/>
    <property type="project" value="TreeGrafter"/>
</dbReference>
<evidence type="ECO:0000256" key="1">
    <source>
        <dbReference type="ARBA" id="ARBA00022884"/>
    </source>
</evidence>
<dbReference type="AlphaFoldDB" id="A0AAE9WA48"/>
<keyword evidence="3" id="KW-0689">Ribosomal protein</keyword>
<protein>
    <submittedName>
        <fullName evidence="3">Mitochondrial ribosomal protein subunit L44</fullName>
    </submittedName>
</protein>
<dbReference type="PANTHER" id="PTHR11207">
    <property type="entry name" value="RIBONUCLEASE III"/>
    <property type="match status" value="1"/>
</dbReference>
<keyword evidence="4" id="KW-1185">Reference proteome</keyword>
<dbReference type="GO" id="GO:0005840">
    <property type="term" value="C:ribosome"/>
    <property type="evidence" value="ECO:0007669"/>
    <property type="project" value="UniProtKB-KW"/>
</dbReference>
<evidence type="ECO:0000259" key="2">
    <source>
        <dbReference type="PROSITE" id="PS50142"/>
    </source>
</evidence>
<dbReference type="SUPFAM" id="SSF54768">
    <property type="entry name" value="dsRNA-binding domain-like"/>
    <property type="match status" value="1"/>
</dbReference>
<name>A0AAE9WA48_9SCHI</name>
<dbReference type="PROSITE" id="PS50142">
    <property type="entry name" value="RNASE_3_2"/>
    <property type="match status" value="1"/>
</dbReference>
<dbReference type="InterPro" id="IPR036389">
    <property type="entry name" value="RNase_III_sf"/>
</dbReference>
<accession>A0AAE9WA48</accession>
<dbReference type="CDD" id="cd00593">
    <property type="entry name" value="RIBOc"/>
    <property type="match status" value="1"/>
</dbReference>
<dbReference type="CDD" id="cd19873">
    <property type="entry name" value="DSRM_MRPL3_like"/>
    <property type="match status" value="1"/>
</dbReference>
<dbReference type="KEGG" id="som:SOMG_00481"/>
<dbReference type="SMART" id="SM00535">
    <property type="entry name" value="RIBOc"/>
    <property type="match status" value="1"/>
</dbReference>
<sequence length="319" mass="35712">MSILYKTSRLLHKQAHGIQVNTCRWNSTVKNGFIDEILSSKKALAKITTLSNRIGLQPKFPMNTLAQALIDKTAVQNASVSNEKLWTVGKILSDMYVLEKIKCLYPRLPEKGVQALQGGLLDSRALNRLGNSWGLEVQRWNEDPKQAYGKVLAKTTEVETTRVAGEVYKPDAMKRAILAILGAVHLEGGFKESKKFVDSHIFSRQLEPRTMLQILYPRRQLARLCRRLKLKDPVYRIDAETGRKSREPVFVIGAYSGPFCLGQGQASSLDLAEQQAAYNAVLSYYIHSPPFEQFPSETLQTSTASFSPIPYISPGELVL</sequence>
<evidence type="ECO:0000313" key="4">
    <source>
        <dbReference type="Proteomes" id="UP001212411"/>
    </source>
</evidence>
<dbReference type="Proteomes" id="UP001212411">
    <property type="component" value="Chromosome 1"/>
</dbReference>
<evidence type="ECO:0000313" key="3">
    <source>
        <dbReference type="EMBL" id="WBW72506.1"/>
    </source>
</evidence>
<gene>
    <name evidence="3" type="primary">mrpl3</name>
    <name evidence="3" type="ORF">SOMG_00481</name>
</gene>
<organism evidence="3 4">
    <name type="scientific">Schizosaccharomyces osmophilus</name>
    <dbReference type="NCBI Taxonomy" id="2545709"/>
    <lineage>
        <taxon>Eukaryota</taxon>
        <taxon>Fungi</taxon>
        <taxon>Dikarya</taxon>
        <taxon>Ascomycota</taxon>
        <taxon>Taphrinomycotina</taxon>
        <taxon>Schizosaccharomycetes</taxon>
        <taxon>Schizosaccharomycetales</taxon>
        <taxon>Schizosaccharomycetaceae</taxon>
        <taxon>Schizosaccharomyces</taxon>
    </lineage>
</organism>
<dbReference type="InterPro" id="IPR014720">
    <property type="entry name" value="dsRBD_dom"/>
</dbReference>
<proteinExistence type="predicted"/>
<dbReference type="GO" id="GO:0003725">
    <property type="term" value="F:double-stranded RNA binding"/>
    <property type="evidence" value="ECO:0007669"/>
    <property type="project" value="InterPro"/>
</dbReference>
<dbReference type="GeneID" id="80873964"/>
<dbReference type="InterPro" id="IPR000999">
    <property type="entry name" value="RNase_III_dom"/>
</dbReference>
<reference evidence="3 4" key="1">
    <citation type="journal article" date="2023" name="G3 (Bethesda)">
        <title>A high-quality reference genome for the fission yeast Schizosaccharomyces osmophilus.</title>
        <authorList>
            <person name="Jia G.S."/>
            <person name="Zhang W.C."/>
            <person name="Liang Y."/>
            <person name="Liu X.H."/>
            <person name="Rhind N."/>
            <person name="Pidoux A."/>
            <person name="Brysch-Herzberg M."/>
            <person name="Du L.L."/>
        </authorList>
    </citation>
    <scope>NUCLEOTIDE SEQUENCE [LARGE SCALE GENOMIC DNA]</scope>
    <source>
        <strain evidence="3 4">CBS 15793</strain>
    </source>
</reference>
<dbReference type="Gene3D" id="3.30.160.20">
    <property type="match status" value="1"/>
</dbReference>
<dbReference type="EMBL" id="CP115611">
    <property type="protein sequence ID" value="WBW72506.1"/>
    <property type="molecule type" value="Genomic_DNA"/>
</dbReference>
<dbReference type="PANTHER" id="PTHR11207:SF32">
    <property type="entry name" value="LARGE RIBOSOMAL SUBUNIT PROTEIN ML44"/>
    <property type="match status" value="1"/>
</dbReference>
<dbReference type="GO" id="GO:0006396">
    <property type="term" value="P:RNA processing"/>
    <property type="evidence" value="ECO:0007669"/>
    <property type="project" value="InterPro"/>
</dbReference>
<dbReference type="SMART" id="SM00358">
    <property type="entry name" value="DSRM"/>
    <property type="match status" value="1"/>
</dbReference>